<keyword evidence="5 10" id="KW-0418">Kinase</keyword>
<dbReference type="Pfam" id="PF02518">
    <property type="entry name" value="HATPase_c"/>
    <property type="match status" value="1"/>
</dbReference>
<evidence type="ECO:0000256" key="4">
    <source>
        <dbReference type="ARBA" id="ARBA00022679"/>
    </source>
</evidence>
<keyword evidence="6" id="KW-0902">Two-component regulatory system</keyword>
<dbReference type="InterPro" id="IPR003594">
    <property type="entry name" value="HATPase_dom"/>
</dbReference>
<proteinExistence type="predicted"/>
<evidence type="ECO:0000256" key="3">
    <source>
        <dbReference type="ARBA" id="ARBA00022553"/>
    </source>
</evidence>
<comment type="caution">
    <text evidence="10">The sequence shown here is derived from an EMBL/GenBank/DDBJ whole genome shotgun (WGS) entry which is preliminary data.</text>
</comment>
<dbReference type="InterPro" id="IPR003661">
    <property type="entry name" value="HisK_dim/P_dom"/>
</dbReference>
<name>A0A4R3JHU8_9PROT</name>
<dbReference type="GO" id="GO:0000155">
    <property type="term" value="F:phosphorelay sensor kinase activity"/>
    <property type="evidence" value="ECO:0007669"/>
    <property type="project" value="InterPro"/>
</dbReference>
<dbReference type="EC" id="2.7.13.3" evidence="2"/>
<keyword evidence="7" id="KW-0175">Coiled coil</keyword>
<organism evidence="10 11">
    <name type="scientific">Varunaivibrio sulfuroxidans</name>
    <dbReference type="NCBI Taxonomy" id="1773489"/>
    <lineage>
        <taxon>Bacteria</taxon>
        <taxon>Pseudomonadati</taxon>
        <taxon>Pseudomonadota</taxon>
        <taxon>Alphaproteobacteria</taxon>
        <taxon>Rhodospirillales</taxon>
        <taxon>Magnetovibrionaceae</taxon>
        <taxon>Varunaivibrio</taxon>
    </lineage>
</organism>
<protein>
    <recommendedName>
        <fullName evidence="2">histidine kinase</fullName>
        <ecNumber evidence="2">2.7.13.3</ecNumber>
    </recommendedName>
</protein>
<dbReference type="PROSITE" id="PS50109">
    <property type="entry name" value="HIS_KIN"/>
    <property type="match status" value="1"/>
</dbReference>
<dbReference type="SMART" id="SM00388">
    <property type="entry name" value="HisKA"/>
    <property type="match status" value="1"/>
</dbReference>
<feature type="coiled-coil region" evidence="7">
    <location>
        <begin position="306"/>
        <end position="340"/>
    </location>
</feature>
<evidence type="ECO:0000256" key="6">
    <source>
        <dbReference type="ARBA" id="ARBA00023012"/>
    </source>
</evidence>
<dbReference type="InterPro" id="IPR050736">
    <property type="entry name" value="Sensor_HK_Regulatory"/>
</dbReference>
<evidence type="ECO:0000256" key="2">
    <source>
        <dbReference type="ARBA" id="ARBA00012438"/>
    </source>
</evidence>
<evidence type="ECO:0000259" key="9">
    <source>
        <dbReference type="PROSITE" id="PS50109"/>
    </source>
</evidence>
<dbReference type="Gene3D" id="3.40.190.10">
    <property type="entry name" value="Periplasmic binding protein-like II"/>
    <property type="match status" value="2"/>
</dbReference>
<dbReference type="SUPFAM" id="SSF55874">
    <property type="entry name" value="ATPase domain of HSP90 chaperone/DNA topoisomerase II/histidine kinase"/>
    <property type="match status" value="1"/>
</dbReference>
<dbReference type="InterPro" id="IPR036890">
    <property type="entry name" value="HATPase_C_sf"/>
</dbReference>
<dbReference type="FunFam" id="3.30.565.10:FF:000006">
    <property type="entry name" value="Sensor histidine kinase WalK"/>
    <property type="match status" value="1"/>
</dbReference>
<dbReference type="PRINTS" id="PR00344">
    <property type="entry name" value="BCTRLSENSOR"/>
</dbReference>
<dbReference type="Gene3D" id="1.10.287.130">
    <property type="match status" value="1"/>
</dbReference>
<evidence type="ECO:0000256" key="8">
    <source>
        <dbReference type="SAM" id="Phobius"/>
    </source>
</evidence>
<dbReference type="SMART" id="SM00387">
    <property type="entry name" value="HATPase_c"/>
    <property type="match status" value="1"/>
</dbReference>
<dbReference type="CDD" id="cd01007">
    <property type="entry name" value="PBP2_BvgS_HisK_like"/>
    <property type="match status" value="1"/>
</dbReference>
<dbReference type="Pfam" id="PF00497">
    <property type="entry name" value="SBP_bac_3"/>
    <property type="match status" value="1"/>
</dbReference>
<evidence type="ECO:0000256" key="7">
    <source>
        <dbReference type="SAM" id="Coils"/>
    </source>
</evidence>
<keyword evidence="11" id="KW-1185">Reference proteome</keyword>
<dbReference type="InterPro" id="IPR001638">
    <property type="entry name" value="Solute-binding_3/MltF_N"/>
</dbReference>
<keyword evidence="8" id="KW-1133">Transmembrane helix</keyword>
<feature type="domain" description="Histidine kinase" evidence="9">
    <location>
        <begin position="347"/>
        <end position="566"/>
    </location>
</feature>
<dbReference type="Pfam" id="PF00512">
    <property type="entry name" value="HisKA"/>
    <property type="match status" value="1"/>
</dbReference>
<dbReference type="PANTHER" id="PTHR43711:SF1">
    <property type="entry name" value="HISTIDINE KINASE 1"/>
    <property type="match status" value="1"/>
</dbReference>
<feature type="transmembrane region" description="Helical" evidence="8">
    <location>
        <begin position="281"/>
        <end position="304"/>
    </location>
</feature>
<evidence type="ECO:0000256" key="5">
    <source>
        <dbReference type="ARBA" id="ARBA00022777"/>
    </source>
</evidence>
<comment type="catalytic activity">
    <reaction evidence="1">
        <text>ATP + protein L-histidine = ADP + protein N-phospho-L-histidine.</text>
        <dbReference type="EC" id="2.7.13.3"/>
    </reaction>
</comment>
<evidence type="ECO:0000313" key="11">
    <source>
        <dbReference type="Proteomes" id="UP000295304"/>
    </source>
</evidence>
<evidence type="ECO:0000313" key="10">
    <source>
        <dbReference type="EMBL" id="TCS64380.1"/>
    </source>
</evidence>
<keyword evidence="8" id="KW-0472">Membrane</keyword>
<reference evidence="10 11" key="1">
    <citation type="submission" date="2019-03" db="EMBL/GenBank/DDBJ databases">
        <title>Genomic Encyclopedia of Type Strains, Phase IV (KMG-IV): sequencing the most valuable type-strain genomes for metagenomic binning, comparative biology and taxonomic classification.</title>
        <authorList>
            <person name="Goeker M."/>
        </authorList>
    </citation>
    <scope>NUCLEOTIDE SEQUENCE [LARGE SCALE GENOMIC DNA]</scope>
    <source>
        <strain evidence="10 11">DSM 101688</strain>
    </source>
</reference>
<dbReference type="Proteomes" id="UP000295304">
    <property type="component" value="Unassembled WGS sequence"/>
</dbReference>
<keyword evidence="3" id="KW-0597">Phosphoprotein</keyword>
<dbReference type="SUPFAM" id="SSF53850">
    <property type="entry name" value="Periplasmic binding protein-like II"/>
    <property type="match status" value="1"/>
</dbReference>
<dbReference type="CDD" id="cd00082">
    <property type="entry name" value="HisKA"/>
    <property type="match status" value="1"/>
</dbReference>
<keyword evidence="4" id="KW-0808">Transferase</keyword>
<evidence type="ECO:0000256" key="1">
    <source>
        <dbReference type="ARBA" id="ARBA00000085"/>
    </source>
</evidence>
<dbReference type="OrthoDB" id="7313492at2"/>
<dbReference type="SMART" id="SM00062">
    <property type="entry name" value="PBPb"/>
    <property type="match status" value="1"/>
</dbReference>
<dbReference type="Gene3D" id="3.30.565.10">
    <property type="entry name" value="Histidine kinase-like ATPase, C-terminal domain"/>
    <property type="match status" value="1"/>
</dbReference>
<dbReference type="InterPro" id="IPR005467">
    <property type="entry name" value="His_kinase_dom"/>
</dbReference>
<dbReference type="PANTHER" id="PTHR43711">
    <property type="entry name" value="TWO-COMPONENT HISTIDINE KINASE"/>
    <property type="match status" value="1"/>
</dbReference>
<dbReference type="SUPFAM" id="SSF47384">
    <property type="entry name" value="Homodimeric domain of signal transducing histidine kinase"/>
    <property type="match status" value="1"/>
</dbReference>
<dbReference type="InterPro" id="IPR036097">
    <property type="entry name" value="HisK_dim/P_sf"/>
</dbReference>
<dbReference type="AlphaFoldDB" id="A0A4R3JHU8"/>
<keyword evidence="8" id="KW-0812">Transmembrane</keyword>
<gene>
    <name evidence="10" type="ORF">EDD55_102426</name>
</gene>
<dbReference type="InterPro" id="IPR004358">
    <property type="entry name" value="Sig_transdc_His_kin-like_C"/>
</dbReference>
<dbReference type="EMBL" id="SLZW01000002">
    <property type="protein sequence ID" value="TCS64380.1"/>
    <property type="molecule type" value="Genomic_DNA"/>
</dbReference>
<accession>A0A4R3JHU8</accession>
<sequence length="574" mass="63776">MNNCRYLAFPVIFFLFLTPDGPTNAYGANHSALNLTPLERAWVEKHPVVRILGQSKVPPFMFKSGPNEGPRGISIDYITLALKKVGLKGDFSGFIPLRESHDRLEKKEEIDLIPLAIVTPTNARRWALTSPYFTTPIVVFSRSDLDTSRTLKDFFGKKLAYSNSARYMGPLIEKYKKIQWTAYNAPRLALQSVATGLEDGFVGALAVGAYLIRDRGLLNLKVAARTEAPDLKMAFAVRKDNKILADILSKGIKSISDDEHAQIRNKWVALDFNSGIPIQQLIAWASFVGVFFGTLAIIFMMSYGRLKKEVIKRKEIEDELEQLNARLRKTTREVLKASEIKENFLSTISHELRTPLTSIIGALSFVNSGMAGTLSDEGKRLIEIASRNSSRLLTLINELLDTQKMGAGKLVLEKTPLPIANLLEQALEANTGFALHHGVTLAADTPFPLGEINGDQGRLLQVFANLISNAVKFTPPRQVVTISARIEDGYVHFSVKDRGPGIPCKFQHKIFQKFTTEEDGTMNRTSGTGLGLNIAKNLVELHGGEIRFETTEGRGTTFFFSIPLHHQHQVSLQN</sequence>